<dbReference type="AlphaFoldDB" id="A0A1B8U7C2"/>
<sequence length="103" mass="12317">MHRNLFIRSINEKLIIKLTFNSIEKGILTRNCIPFDFGPSRRFRDKSQRYHFLVLDGASGRHNLSILPIQIVKIELTEKHFSPSDFIKWKPNWFIKRNWGVYS</sequence>
<reference evidence="2" key="1">
    <citation type="submission" date="2016-02" db="EMBL/GenBank/DDBJ databases">
        <title>Paenibacillus sp. LPB0068, isolated from Crassostrea gigas.</title>
        <authorList>
            <person name="Shin S.-K."/>
            <person name="Yi H."/>
        </authorList>
    </citation>
    <scope>NUCLEOTIDE SEQUENCE [LARGE SCALE GENOMIC DNA]</scope>
    <source>
        <strain evidence="2">KCTC 23969</strain>
    </source>
</reference>
<evidence type="ECO:0008006" key="3">
    <source>
        <dbReference type="Google" id="ProtNLM"/>
    </source>
</evidence>
<organism evidence="1 2">
    <name type="scientific">Polaribacter reichenbachii</name>
    <dbReference type="NCBI Taxonomy" id="996801"/>
    <lineage>
        <taxon>Bacteria</taxon>
        <taxon>Pseudomonadati</taxon>
        <taxon>Bacteroidota</taxon>
        <taxon>Flavobacteriia</taxon>
        <taxon>Flavobacteriales</taxon>
        <taxon>Flavobacteriaceae</taxon>
    </lineage>
</organism>
<dbReference type="RefSeq" id="WP_068355655.1">
    <property type="nucleotide sequence ID" value="NZ_CP019337.1"/>
</dbReference>
<keyword evidence="2" id="KW-1185">Reference proteome</keyword>
<evidence type="ECO:0000313" key="2">
    <source>
        <dbReference type="Proteomes" id="UP000092612"/>
    </source>
</evidence>
<comment type="caution">
    <text evidence="1">The sequence shown here is derived from an EMBL/GenBank/DDBJ whole genome shotgun (WGS) entry which is preliminary data.</text>
</comment>
<dbReference type="KEGG" id="prn:BW723_09145"/>
<accession>A0A1B8U7C2</accession>
<gene>
    <name evidence="1" type="ORF">LPB301_00355</name>
</gene>
<dbReference type="Proteomes" id="UP000092612">
    <property type="component" value="Unassembled WGS sequence"/>
</dbReference>
<dbReference type="EMBL" id="LSFL01000001">
    <property type="protein sequence ID" value="OBY67783.1"/>
    <property type="molecule type" value="Genomic_DNA"/>
</dbReference>
<name>A0A1B8U7C2_9FLAO</name>
<dbReference type="OrthoDB" id="5518952at2"/>
<dbReference type="STRING" id="996801.BW723_09145"/>
<proteinExistence type="predicted"/>
<evidence type="ECO:0000313" key="1">
    <source>
        <dbReference type="EMBL" id="OBY67783.1"/>
    </source>
</evidence>
<protein>
    <recommendedName>
        <fullName evidence="3">WYL domain-containing protein</fullName>
    </recommendedName>
</protein>